<reference evidence="1 2" key="1">
    <citation type="journal article" date="2021" name="Elife">
        <title>Chloroplast acquisition without the gene transfer in kleptoplastic sea slugs, Plakobranchus ocellatus.</title>
        <authorList>
            <person name="Maeda T."/>
            <person name="Takahashi S."/>
            <person name="Yoshida T."/>
            <person name="Shimamura S."/>
            <person name="Takaki Y."/>
            <person name="Nagai Y."/>
            <person name="Toyoda A."/>
            <person name="Suzuki Y."/>
            <person name="Arimoto A."/>
            <person name="Ishii H."/>
            <person name="Satoh N."/>
            <person name="Nishiyama T."/>
            <person name="Hasebe M."/>
            <person name="Maruyama T."/>
            <person name="Minagawa J."/>
            <person name="Obokata J."/>
            <person name="Shigenobu S."/>
        </authorList>
    </citation>
    <scope>NUCLEOTIDE SEQUENCE [LARGE SCALE GENOMIC DNA]</scope>
</reference>
<protein>
    <submittedName>
        <fullName evidence="1">Uncharacterized protein</fullName>
    </submittedName>
</protein>
<dbReference type="EMBL" id="BLXT01008132">
    <property type="protein sequence ID" value="GFO45979.1"/>
    <property type="molecule type" value="Genomic_DNA"/>
</dbReference>
<organism evidence="1 2">
    <name type="scientific">Plakobranchus ocellatus</name>
    <dbReference type="NCBI Taxonomy" id="259542"/>
    <lineage>
        <taxon>Eukaryota</taxon>
        <taxon>Metazoa</taxon>
        <taxon>Spiralia</taxon>
        <taxon>Lophotrochozoa</taxon>
        <taxon>Mollusca</taxon>
        <taxon>Gastropoda</taxon>
        <taxon>Heterobranchia</taxon>
        <taxon>Euthyneura</taxon>
        <taxon>Panpulmonata</taxon>
        <taxon>Sacoglossa</taxon>
        <taxon>Placobranchoidea</taxon>
        <taxon>Plakobranchidae</taxon>
        <taxon>Plakobranchus</taxon>
    </lineage>
</organism>
<keyword evidence="2" id="KW-1185">Reference proteome</keyword>
<proteinExistence type="predicted"/>
<evidence type="ECO:0000313" key="1">
    <source>
        <dbReference type="EMBL" id="GFO45979.1"/>
    </source>
</evidence>
<name>A0AAV4DP88_9GAST</name>
<dbReference type="Proteomes" id="UP000735302">
    <property type="component" value="Unassembled WGS sequence"/>
</dbReference>
<dbReference type="AlphaFoldDB" id="A0AAV4DP88"/>
<gene>
    <name evidence="1" type="ORF">PoB_007248400</name>
</gene>
<evidence type="ECO:0000313" key="2">
    <source>
        <dbReference type="Proteomes" id="UP000735302"/>
    </source>
</evidence>
<accession>A0AAV4DP88</accession>
<comment type="caution">
    <text evidence="1">The sequence shown here is derived from an EMBL/GenBank/DDBJ whole genome shotgun (WGS) entry which is preliminary data.</text>
</comment>
<sequence>MILPTPVASTQQSRRLTLCVLPVHDKMISIFQALMRPGPGRFIAGLESASERFLHNVRRVRYRCNCNYCRSWNNCGTGRNNMKANSNSRVGIKPQRSSWLQHQAMGISRPYPTQPRVFIYLMLLEYKIKSEHAVEKKKDC</sequence>